<dbReference type="PATRIC" id="fig|1280950.3.peg.460"/>
<dbReference type="GO" id="GO:0016705">
    <property type="term" value="F:oxidoreductase activity, acting on paired donors, with incorporation or reduction of molecular oxygen"/>
    <property type="evidence" value="ECO:0007669"/>
    <property type="project" value="InterPro"/>
</dbReference>
<dbReference type="Gene3D" id="1.10.630.10">
    <property type="entry name" value="Cytochrome P450"/>
    <property type="match status" value="1"/>
</dbReference>
<dbReference type="PRINTS" id="PR00359">
    <property type="entry name" value="BP450"/>
</dbReference>
<dbReference type="AlphaFoldDB" id="A0A059FU15"/>
<dbReference type="Proteomes" id="UP000025171">
    <property type="component" value="Unassembled WGS sequence"/>
</dbReference>
<reference evidence="9 10" key="1">
    <citation type="journal article" date="2014" name="Antonie Van Leeuwenhoek">
        <title>Hyphomonas beringensis sp. nov. and Hyphomonas chukchiensis sp. nov., isolated from surface seawater of the Bering Sea and Chukchi Sea.</title>
        <authorList>
            <person name="Li C."/>
            <person name="Lai Q."/>
            <person name="Li G."/>
            <person name="Dong C."/>
            <person name="Wang J."/>
            <person name="Liao Y."/>
            <person name="Shao Z."/>
        </authorList>
    </citation>
    <scope>NUCLEOTIDE SEQUENCE [LARGE SCALE GENOMIC DNA]</scope>
    <source>
        <strain evidence="9 10">MHS-2</strain>
    </source>
</reference>
<dbReference type="RefSeq" id="WP_035613081.1">
    <property type="nucleotide sequence ID" value="NZ_ARYK01000001.1"/>
</dbReference>
<dbReference type="SUPFAM" id="SSF48264">
    <property type="entry name" value="Cytochrome P450"/>
    <property type="match status" value="1"/>
</dbReference>
<gene>
    <name evidence="9" type="ORF">HJO_02250</name>
</gene>
<dbReference type="InterPro" id="IPR002397">
    <property type="entry name" value="Cyt_P450_B"/>
</dbReference>
<keyword evidence="2 8" id="KW-0349">Heme</keyword>
<name>A0A059FU15_9PROT</name>
<dbReference type="InterPro" id="IPR017972">
    <property type="entry name" value="Cyt_P450_CS"/>
</dbReference>
<evidence type="ECO:0000256" key="5">
    <source>
        <dbReference type="ARBA" id="ARBA00023004"/>
    </source>
</evidence>
<keyword evidence="4 8" id="KW-0560">Oxidoreductase</keyword>
<keyword evidence="10" id="KW-1185">Reference proteome</keyword>
<evidence type="ECO:0000256" key="1">
    <source>
        <dbReference type="ARBA" id="ARBA00010617"/>
    </source>
</evidence>
<dbReference type="eggNOG" id="COG2124">
    <property type="taxonomic scope" value="Bacteria"/>
</dbReference>
<evidence type="ECO:0000256" key="2">
    <source>
        <dbReference type="ARBA" id="ARBA00022617"/>
    </source>
</evidence>
<dbReference type="OrthoDB" id="9801155at2"/>
<dbReference type="EMBL" id="ARYK01000001">
    <property type="protein sequence ID" value="KCZ94159.1"/>
    <property type="molecule type" value="Genomic_DNA"/>
</dbReference>
<dbReference type="GO" id="GO:0020037">
    <property type="term" value="F:heme binding"/>
    <property type="evidence" value="ECO:0007669"/>
    <property type="project" value="InterPro"/>
</dbReference>
<evidence type="ECO:0000256" key="4">
    <source>
        <dbReference type="ARBA" id="ARBA00023002"/>
    </source>
</evidence>
<evidence type="ECO:0000256" key="7">
    <source>
        <dbReference type="ARBA" id="ARBA00043906"/>
    </source>
</evidence>
<dbReference type="GO" id="GO:0005506">
    <property type="term" value="F:iron ion binding"/>
    <property type="evidence" value="ECO:0007669"/>
    <property type="project" value="InterPro"/>
</dbReference>
<evidence type="ECO:0000256" key="3">
    <source>
        <dbReference type="ARBA" id="ARBA00022723"/>
    </source>
</evidence>
<evidence type="ECO:0000313" key="10">
    <source>
        <dbReference type="Proteomes" id="UP000025171"/>
    </source>
</evidence>
<dbReference type="PANTHER" id="PTHR46696:SF1">
    <property type="entry name" value="CYTOCHROME P450 YJIB-RELATED"/>
    <property type="match status" value="1"/>
</dbReference>
<dbReference type="CDD" id="cd11033">
    <property type="entry name" value="CYP142-like"/>
    <property type="match status" value="1"/>
</dbReference>
<dbReference type="InterPro" id="IPR036396">
    <property type="entry name" value="Cyt_P450_sf"/>
</dbReference>
<dbReference type="InterPro" id="IPR001128">
    <property type="entry name" value="Cyt_P450"/>
</dbReference>
<proteinExistence type="inferred from homology"/>
<evidence type="ECO:0000256" key="8">
    <source>
        <dbReference type="RuleBase" id="RU000461"/>
    </source>
</evidence>
<dbReference type="Pfam" id="PF00067">
    <property type="entry name" value="p450"/>
    <property type="match status" value="1"/>
</dbReference>
<accession>A0A059FU15</accession>
<dbReference type="PANTHER" id="PTHR46696">
    <property type="entry name" value="P450, PUTATIVE (EUROFUNG)-RELATED"/>
    <property type="match status" value="1"/>
</dbReference>
<protein>
    <submittedName>
        <fullName evidence="9">Cytochrome P450 family protein</fullName>
    </submittedName>
</protein>
<sequence length="445" mass="49704">MGFQNVSDTYQVERAPQAPRHKPVFDLVPPVDLTSATVFSDHGGYTFEAFAEMRRKAPVMWHPEQAGAGFWAVTSYELVKKVELDPATFSSQKGGILMNYGMEGVPRHPLLHASSLNSLINLDRPYHTPLRMEHMAYFRADFVAELRKRVVTYVNELLDGMMKQGPVVDMVETFSAELPLFTLSEILGVPAADRPKLVHWMHFLETSQYQAQQEGLGNVTMEQITAFMNEIQAMFEYGRHLLAERRKNPQPDLLSAIANVEIDGKPLSPEFLDGSWLLIVFAGNDTTRNSLSGTMKLLTQNPDQKAKLIADGDLFPNFVHEAIRAVSPVTYMRRTATADTELGGQPIAEGEKLVMYYPAANRDPDKFDNPDAFDITRANAKEHLAFGNGPHVCLGQRVANMQLEAAYRQILSRFPDIKWTGEQTIAPNNFVHAISSLKVDLGAPA</sequence>
<dbReference type="STRING" id="1280950.HJO_02250"/>
<keyword evidence="6 8" id="KW-0503">Monooxygenase</keyword>
<evidence type="ECO:0000256" key="6">
    <source>
        <dbReference type="ARBA" id="ARBA00023033"/>
    </source>
</evidence>
<comment type="function">
    <text evidence="7">Cytochromes P450 are a group of heme-thiolate monooxygenases. They oxidize a variety of structurally unrelated compounds, including steroids, fatty acids, and xenobiotics.</text>
</comment>
<keyword evidence="3 8" id="KW-0479">Metal-binding</keyword>
<organism evidence="9 10">
    <name type="scientific">Hyphomonas johnsonii MHS-2</name>
    <dbReference type="NCBI Taxonomy" id="1280950"/>
    <lineage>
        <taxon>Bacteria</taxon>
        <taxon>Pseudomonadati</taxon>
        <taxon>Pseudomonadota</taxon>
        <taxon>Alphaproteobacteria</taxon>
        <taxon>Hyphomonadales</taxon>
        <taxon>Hyphomonadaceae</taxon>
        <taxon>Hyphomonas</taxon>
    </lineage>
</organism>
<dbReference type="PROSITE" id="PS00086">
    <property type="entry name" value="CYTOCHROME_P450"/>
    <property type="match status" value="1"/>
</dbReference>
<dbReference type="PRINTS" id="PR00385">
    <property type="entry name" value="P450"/>
</dbReference>
<keyword evidence="5 8" id="KW-0408">Iron</keyword>
<comment type="caution">
    <text evidence="9">The sequence shown here is derived from an EMBL/GenBank/DDBJ whole genome shotgun (WGS) entry which is preliminary data.</text>
</comment>
<evidence type="ECO:0000313" key="9">
    <source>
        <dbReference type="EMBL" id="KCZ94159.1"/>
    </source>
</evidence>
<comment type="similarity">
    <text evidence="1 8">Belongs to the cytochrome P450 family.</text>
</comment>
<dbReference type="GO" id="GO:0004497">
    <property type="term" value="F:monooxygenase activity"/>
    <property type="evidence" value="ECO:0007669"/>
    <property type="project" value="UniProtKB-KW"/>
</dbReference>
<dbReference type="FunFam" id="1.10.630.10:FF:000018">
    <property type="entry name" value="Cytochrome P450 monooxygenase"/>
    <property type="match status" value="1"/>
</dbReference>